<keyword evidence="1" id="KW-0547">Nucleotide-binding</keyword>
<proteinExistence type="predicted"/>
<dbReference type="EMBL" id="JAPEUR010000002">
    <property type="protein sequence ID" value="KAJ4329263.1"/>
    <property type="molecule type" value="Genomic_DNA"/>
</dbReference>
<organism evidence="5 6">
    <name type="scientific">Fusarium piperis</name>
    <dbReference type="NCBI Taxonomy" id="1435070"/>
    <lineage>
        <taxon>Eukaryota</taxon>
        <taxon>Fungi</taxon>
        <taxon>Dikarya</taxon>
        <taxon>Ascomycota</taxon>
        <taxon>Pezizomycotina</taxon>
        <taxon>Sordariomycetes</taxon>
        <taxon>Hypocreomycetidae</taxon>
        <taxon>Hypocreales</taxon>
        <taxon>Nectriaceae</taxon>
        <taxon>Fusarium</taxon>
        <taxon>Fusarium solani species complex</taxon>
    </lineage>
</organism>
<dbReference type="PANTHER" id="PTHR45626:SF22">
    <property type="entry name" value="DNA REPAIR PROTEIN RAD5"/>
    <property type="match status" value="1"/>
</dbReference>
<evidence type="ECO:0000313" key="6">
    <source>
        <dbReference type="Proteomes" id="UP001140502"/>
    </source>
</evidence>
<dbReference type="Gene3D" id="3.40.50.300">
    <property type="entry name" value="P-loop containing nucleotide triphosphate hydrolases"/>
    <property type="match status" value="1"/>
</dbReference>
<dbReference type="GO" id="GO:0005524">
    <property type="term" value="F:ATP binding"/>
    <property type="evidence" value="ECO:0007669"/>
    <property type="project" value="UniProtKB-KW"/>
</dbReference>
<feature type="domain" description="Helicase C-terminal" evidence="4">
    <location>
        <begin position="1"/>
        <end position="107"/>
    </location>
</feature>
<dbReference type="InterPro" id="IPR049730">
    <property type="entry name" value="SNF2/RAD54-like_C"/>
</dbReference>
<keyword evidence="3" id="KW-0067">ATP-binding</keyword>
<gene>
    <name evidence="5" type="ORF">N0V84_000156</name>
</gene>
<reference evidence="5" key="1">
    <citation type="submission" date="2022-10" db="EMBL/GenBank/DDBJ databases">
        <title>Tapping the CABI collections for fungal endophytes: first genome assemblies for Collariella, Neodidymelliopsis, Ascochyta clinopodiicola, Didymella pomorum, Didymosphaeria variabile, Neocosmospora piperis and Neocucurbitaria cava.</title>
        <authorList>
            <person name="Hill R."/>
        </authorList>
    </citation>
    <scope>NUCLEOTIDE SEQUENCE</scope>
    <source>
        <strain evidence="5">IMI 366586</strain>
    </source>
</reference>
<dbReference type="OrthoDB" id="448448at2759"/>
<dbReference type="InterPro" id="IPR001650">
    <property type="entry name" value="Helicase_C-like"/>
</dbReference>
<dbReference type="GO" id="GO:0016787">
    <property type="term" value="F:hydrolase activity"/>
    <property type="evidence" value="ECO:0007669"/>
    <property type="project" value="UniProtKB-KW"/>
</dbReference>
<comment type="caution">
    <text evidence="5">The sequence shown here is derived from an EMBL/GenBank/DDBJ whole genome shotgun (WGS) entry which is preliminary data.</text>
</comment>
<name>A0A9W8WNS7_9HYPO</name>
<protein>
    <recommendedName>
        <fullName evidence="4">Helicase C-terminal domain-containing protein</fullName>
    </recommendedName>
</protein>
<evidence type="ECO:0000313" key="5">
    <source>
        <dbReference type="EMBL" id="KAJ4329263.1"/>
    </source>
</evidence>
<dbReference type="PANTHER" id="PTHR45626">
    <property type="entry name" value="TRANSCRIPTION TERMINATION FACTOR 2-RELATED"/>
    <property type="match status" value="1"/>
</dbReference>
<keyword evidence="2" id="KW-0378">Hydrolase</keyword>
<evidence type="ECO:0000256" key="3">
    <source>
        <dbReference type="ARBA" id="ARBA00022840"/>
    </source>
</evidence>
<dbReference type="GO" id="GO:0008094">
    <property type="term" value="F:ATP-dependent activity, acting on DNA"/>
    <property type="evidence" value="ECO:0007669"/>
    <property type="project" value="TreeGrafter"/>
</dbReference>
<dbReference type="PROSITE" id="PS51194">
    <property type="entry name" value="HELICASE_CTER"/>
    <property type="match status" value="1"/>
</dbReference>
<dbReference type="Proteomes" id="UP001140502">
    <property type="component" value="Unassembled WGS sequence"/>
</dbReference>
<dbReference type="InterPro" id="IPR027417">
    <property type="entry name" value="P-loop_NTPase"/>
</dbReference>
<dbReference type="GO" id="GO:0005634">
    <property type="term" value="C:nucleus"/>
    <property type="evidence" value="ECO:0007669"/>
    <property type="project" value="TreeGrafter"/>
</dbReference>
<dbReference type="SUPFAM" id="SSF52540">
    <property type="entry name" value="P-loop containing nucleoside triphosphate hydrolases"/>
    <property type="match status" value="1"/>
</dbReference>
<evidence type="ECO:0000259" key="4">
    <source>
        <dbReference type="PROSITE" id="PS51194"/>
    </source>
</evidence>
<dbReference type="GO" id="GO:0006281">
    <property type="term" value="P:DNA repair"/>
    <property type="evidence" value="ECO:0007669"/>
    <property type="project" value="TreeGrafter"/>
</dbReference>
<sequence>MDRTALFSRFCDAPDVQVLLISINTGAVGLTLTRANVVHIVEPQWNPAIEEQAIARVVRMGQTRPVTVFKYIMAESVEQGVVKLQQRKTRIIKLSMQDRDESDADFTLDTFKFALDPNEWN</sequence>
<evidence type="ECO:0000256" key="2">
    <source>
        <dbReference type="ARBA" id="ARBA00022801"/>
    </source>
</evidence>
<dbReference type="AlphaFoldDB" id="A0A9W8WNS7"/>
<accession>A0A9W8WNS7</accession>
<evidence type="ECO:0000256" key="1">
    <source>
        <dbReference type="ARBA" id="ARBA00022741"/>
    </source>
</evidence>
<dbReference type="Pfam" id="PF00271">
    <property type="entry name" value="Helicase_C"/>
    <property type="match status" value="1"/>
</dbReference>
<dbReference type="InterPro" id="IPR050628">
    <property type="entry name" value="SNF2_RAD54_helicase_TF"/>
</dbReference>
<keyword evidence="6" id="KW-1185">Reference proteome</keyword>
<dbReference type="CDD" id="cd18793">
    <property type="entry name" value="SF2_C_SNF"/>
    <property type="match status" value="1"/>
</dbReference>